<keyword evidence="3" id="KW-1003">Cell membrane</keyword>
<dbReference type="InterPro" id="IPR050895">
    <property type="entry name" value="XK-related_scramblase"/>
</dbReference>
<comment type="caution">
    <text evidence="9">The sequence shown here is derived from an EMBL/GenBank/DDBJ whole genome shotgun (WGS) entry which is preliminary data.</text>
</comment>
<keyword evidence="4 7" id="KW-0812">Transmembrane</keyword>
<evidence type="ECO:0000256" key="5">
    <source>
        <dbReference type="ARBA" id="ARBA00022989"/>
    </source>
</evidence>
<evidence type="ECO:0000256" key="8">
    <source>
        <dbReference type="SAM" id="MobiDB-lite"/>
    </source>
</evidence>
<dbReference type="InterPro" id="IPR018629">
    <property type="entry name" value="XK-rel"/>
</dbReference>
<keyword evidence="5 7" id="KW-1133">Transmembrane helix</keyword>
<dbReference type="Pfam" id="PF09815">
    <property type="entry name" value="XK-related"/>
    <property type="match status" value="1"/>
</dbReference>
<comment type="subcellular location">
    <subcellularLocation>
        <location evidence="1">Cell membrane</location>
        <topology evidence="1">Multi-pass membrane protein</topology>
    </subcellularLocation>
    <subcellularLocation>
        <location evidence="7">Membrane</location>
        <topology evidence="7">Multi-pass membrane protein</topology>
    </subcellularLocation>
</comment>
<sequence>MTSHDLKEPGGGGGEQDGYPAYTNPHYLPSSTDEGHNPPLPLEGYTTLDDLEIQSLRSTSLRSGDTAATLPVTTRYPYRLREIKPTMADVRVQLNNATNGAGRVLAAGAAGAKQVTKQGIKTLTQPMEMSKFGWFDVLTALLSMGMFYFDVTSDALVAYYMHDDPETKAWFLTTLLLLVIPLVVVNSFSLYWYWFDENICESEGMCYKLPKSSRWLWAFRIIAHICLQGSILRSLDVIYYGIQSVRKGSLVPSNDHNHHRRNGTPDQSKIDEDHTGVTNAGSHRRPYRELWVHAERDAANVDVLSSLLQDAPQLIMQLYIMTQTIPDQALQGQISQTLMMQLLSVGASLVAMALSVASFSKATRLAEPSLGNLSPAGLLLLSLSHFCSIAPQVLCFALFAGKYLIVFLVVVSCHWLATSILVLIQLLCCPNPLRIGATFTHDIRSGPCNRLDDIAFSAVFGLILLYTFLNVGGRSPKIQAGVYHALRLVEEACMLAFWYLATDGSLWYHWLPLLIVSLLCVLGIVFFSLYYFCANPDHRYKKHLSV</sequence>
<evidence type="ECO:0000256" key="6">
    <source>
        <dbReference type="ARBA" id="ARBA00023136"/>
    </source>
</evidence>
<evidence type="ECO:0000256" key="2">
    <source>
        <dbReference type="ARBA" id="ARBA00008789"/>
    </source>
</evidence>
<keyword evidence="6 7" id="KW-0472">Membrane</keyword>
<dbReference type="EMBL" id="JARKIK010000055">
    <property type="protein sequence ID" value="KAK8732955.1"/>
    <property type="molecule type" value="Genomic_DNA"/>
</dbReference>
<feature type="region of interest" description="Disordered" evidence="8">
    <location>
        <begin position="251"/>
        <end position="282"/>
    </location>
</feature>
<dbReference type="GO" id="GO:1902742">
    <property type="term" value="P:apoptotic process involved in development"/>
    <property type="evidence" value="ECO:0007669"/>
    <property type="project" value="TreeGrafter"/>
</dbReference>
<dbReference type="AlphaFoldDB" id="A0AAW0WLE1"/>
<dbReference type="PANTHER" id="PTHR16024:SF10">
    <property type="entry name" value="XK-RELATED PROTEIN"/>
    <property type="match status" value="1"/>
</dbReference>
<dbReference type="GO" id="GO:0043652">
    <property type="term" value="P:engulfment of apoptotic cell"/>
    <property type="evidence" value="ECO:0007669"/>
    <property type="project" value="TreeGrafter"/>
</dbReference>
<feature type="transmembrane region" description="Helical" evidence="7">
    <location>
        <begin position="379"/>
        <end position="399"/>
    </location>
</feature>
<name>A0AAW0WLE1_CHEQU</name>
<evidence type="ECO:0000256" key="4">
    <source>
        <dbReference type="ARBA" id="ARBA00022692"/>
    </source>
</evidence>
<feature type="transmembrane region" description="Helical" evidence="7">
    <location>
        <begin position="454"/>
        <end position="473"/>
    </location>
</feature>
<organism evidence="9 10">
    <name type="scientific">Cherax quadricarinatus</name>
    <name type="common">Australian red claw crayfish</name>
    <dbReference type="NCBI Taxonomy" id="27406"/>
    <lineage>
        <taxon>Eukaryota</taxon>
        <taxon>Metazoa</taxon>
        <taxon>Ecdysozoa</taxon>
        <taxon>Arthropoda</taxon>
        <taxon>Crustacea</taxon>
        <taxon>Multicrustacea</taxon>
        <taxon>Malacostraca</taxon>
        <taxon>Eumalacostraca</taxon>
        <taxon>Eucarida</taxon>
        <taxon>Decapoda</taxon>
        <taxon>Pleocyemata</taxon>
        <taxon>Astacidea</taxon>
        <taxon>Parastacoidea</taxon>
        <taxon>Parastacidae</taxon>
        <taxon>Cherax</taxon>
    </lineage>
</organism>
<feature type="transmembrane region" description="Helical" evidence="7">
    <location>
        <begin position="406"/>
        <end position="427"/>
    </location>
</feature>
<feature type="transmembrane region" description="Helical" evidence="7">
    <location>
        <begin position="338"/>
        <end position="359"/>
    </location>
</feature>
<dbReference type="GO" id="GO:0005886">
    <property type="term" value="C:plasma membrane"/>
    <property type="evidence" value="ECO:0007669"/>
    <property type="project" value="UniProtKB-SubCell"/>
</dbReference>
<feature type="region of interest" description="Disordered" evidence="8">
    <location>
        <begin position="1"/>
        <end position="44"/>
    </location>
</feature>
<feature type="transmembrane region" description="Helical" evidence="7">
    <location>
        <begin position="132"/>
        <end position="149"/>
    </location>
</feature>
<reference evidence="9 10" key="1">
    <citation type="journal article" date="2024" name="BMC Genomics">
        <title>Genome assembly of redclaw crayfish (Cherax quadricarinatus) provides insights into its immune adaptation and hypoxia tolerance.</title>
        <authorList>
            <person name="Liu Z."/>
            <person name="Zheng J."/>
            <person name="Li H."/>
            <person name="Fang K."/>
            <person name="Wang S."/>
            <person name="He J."/>
            <person name="Zhou D."/>
            <person name="Weng S."/>
            <person name="Chi M."/>
            <person name="Gu Z."/>
            <person name="He J."/>
            <person name="Li F."/>
            <person name="Wang M."/>
        </authorList>
    </citation>
    <scope>NUCLEOTIDE SEQUENCE [LARGE SCALE GENOMIC DNA]</scope>
    <source>
        <strain evidence="9">ZL_2023a</strain>
    </source>
</reference>
<feature type="transmembrane region" description="Helical" evidence="7">
    <location>
        <begin position="507"/>
        <end position="532"/>
    </location>
</feature>
<evidence type="ECO:0000256" key="1">
    <source>
        <dbReference type="ARBA" id="ARBA00004651"/>
    </source>
</evidence>
<reference evidence="9" key="2">
    <citation type="submission" date="2024-01" db="EMBL/GenBank/DDBJ databases">
        <authorList>
            <person name="He J."/>
            <person name="Wang M."/>
            <person name="Zheng J."/>
            <person name="Liu Z."/>
        </authorList>
    </citation>
    <scope>NUCLEOTIDE SEQUENCE</scope>
    <source>
        <strain evidence="9">ZL_2023a</strain>
        <tissue evidence="9">Muscle</tissue>
    </source>
</reference>
<dbReference type="EMBL" id="JARKIK010000055">
    <property type="protein sequence ID" value="KAK8732956.1"/>
    <property type="molecule type" value="Genomic_DNA"/>
</dbReference>
<feature type="transmembrane region" description="Helical" evidence="7">
    <location>
        <begin position="169"/>
        <end position="195"/>
    </location>
</feature>
<proteinExistence type="inferred from homology"/>
<evidence type="ECO:0000313" key="10">
    <source>
        <dbReference type="Proteomes" id="UP001445076"/>
    </source>
</evidence>
<accession>A0AAW0WLE1</accession>
<gene>
    <name evidence="9" type="ORF">OTU49_006678</name>
</gene>
<evidence type="ECO:0000313" key="9">
    <source>
        <dbReference type="EMBL" id="KAK8732956.1"/>
    </source>
</evidence>
<comment type="similarity">
    <text evidence="2 7">Belongs to the XK family.</text>
</comment>
<feature type="transmembrane region" description="Helical" evidence="7">
    <location>
        <begin position="485"/>
        <end position="501"/>
    </location>
</feature>
<dbReference type="PANTHER" id="PTHR16024">
    <property type="entry name" value="XK-RELATED PROTEIN"/>
    <property type="match status" value="1"/>
</dbReference>
<evidence type="ECO:0000256" key="7">
    <source>
        <dbReference type="RuleBase" id="RU910716"/>
    </source>
</evidence>
<dbReference type="Proteomes" id="UP001445076">
    <property type="component" value="Unassembled WGS sequence"/>
</dbReference>
<protein>
    <recommendedName>
        <fullName evidence="7">XK-related protein</fullName>
    </recommendedName>
</protein>
<dbReference type="GO" id="GO:0070782">
    <property type="term" value="P:phosphatidylserine exposure on apoptotic cell surface"/>
    <property type="evidence" value="ECO:0007669"/>
    <property type="project" value="TreeGrafter"/>
</dbReference>
<keyword evidence="10" id="KW-1185">Reference proteome</keyword>
<evidence type="ECO:0000256" key="3">
    <source>
        <dbReference type="ARBA" id="ARBA00022475"/>
    </source>
</evidence>